<dbReference type="AlphaFoldDB" id="A0A371QY14"/>
<sequence>MRIVRHIKNVIKRLDLYCGVGYIFHNYIAIWPLSARRCSAPHLRLLLGPAPVYNVYIQLAVEAQLQ</sequence>
<organism evidence="1 4">
    <name type="scientific">Pyrobaculum aerophilum</name>
    <dbReference type="NCBI Taxonomy" id="13773"/>
    <lineage>
        <taxon>Archaea</taxon>
        <taxon>Thermoproteota</taxon>
        <taxon>Thermoprotei</taxon>
        <taxon>Thermoproteales</taxon>
        <taxon>Thermoproteaceae</taxon>
        <taxon>Pyrobaculum</taxon>
    </lineage>
</organism>
<dbReference type="Proteomes" id="UP000257123">
    <property type="component" value="Unassembled WGS sequence"/>
</dbReference>
<name>A0A371QY14_9CREN</name>
<evidence type="ECO:0000313" key="3">
    <source>
        <dbReference type="Proteomes" id="UP000256877"/>
    </source>
</evidence>
<dbReference type="EMBL" id="NMUE01000021">
    <property type="protein sequence ID" value="RFA95580.1"/>
    <property type="molecule type" value="Genomic_DNA"/>
</dbReference>
<comment type="caution">
    <text evidence="1">The sequence shown here is derived from an EMBL/GenBank/DDBJ whole genome shotgun (WGS) entry which is preliminary data.</text>
</comment>
<reference evidence="3 4" key="1">
    <citation type="submission" date="2017-07" db="EMBL/GenBank/DDBJ databases">
        <title>Draft genome sequence of aerobic hyperthermophilic archaea, Pyrobaculum aerophilum YKB31 and YKB32.</title>
        <authorList>
            <person name="Mochizuki T."/>
            <person name="Berliner A.J."/>
            <person name="Yoshida-Takashima Y."/>
            <person name="Takaki Y."/>
            <person name="Nunoura T."/>
            <person name="Takai K."/>
        </authorList>
    </citation>
    <scope>NUCLEOTIDE SEQUENCE [LARGE SCALE GENOMIC DNA]</scope>
    <source>
        <strain evidence="1 4">YKB31</strain>
        <strain evidence="2 3">YKB32</strain>
    </source>
</reference>
<evidence type="ECO:0000313" key="1">
    <source>
        <dbReference type="EMBL" id="RFA95580.1"/>
    </source>
</evidence>
<dbReference type="EMBL" id="NMUF01000009">
    <property type="protein sequence ID" value="RFA99148.1"/>
    <property type="molecule type" value="Genomic_DNA"/>
</dbReference>
<protein>
    <submittedName>
        <fullName evidence="1">Uncharacterized protein</fullName>
    </submittedName>
</protein>
<dbReference type="Proteomes" id="UP000256877">
    <property type="component" value="Unassembled WGS sequence"/>
</dbReference>
<gene>
    <name evidence="1" type="ORF">CGL51_07385</name>
    <name evidence="2" type="ORF">CGL52_04685</name>
</gene>
<proteinExistence type="predicted"/>
<evidence type="ECO:0000313" key="2">
    <source>
        <dbReference type="EMBL" id="RFA99148.1"/>
    </source>
</evidence>
<evidence type="ECO:0000313" key="4">
    <source>
        <dbReference type="Proteomes" id="UP000257123"/>
    </source>
</evidence>
<accession>A0A371QY14</accession>